<evidence type="ECO:0000256" key="3">
    <source>
        <dbReference type="ARBA" id="ARBA00022723"/>
    </source>
</evidence>
<evidence type="ECO:0000256" key="1">
    <source>
        <dbReference type="ARBA" id="ARBA00004496"/>
    </source>
</evidence>
<keyword evidence="4 8" id="KW-0863">Zinc-finger</keyword>
<keyword evidence="3" id="KW-0479">Metal-binding</keyword>
<dbReference type="AlphaFoldDB" id="A0AAV1M209"/>
<protein>
    <recommendedName>
        <fullName evidence="10">Nanos-type domain-containing protein</fullName>
    </recommendedName>
</protein>
<evidence type="ECO:0000256" key="9">
    <source>
        <dbReference type="SAM" id="MobiDB-lite"/>
    </source>
</evidence>
<feature type="compositionally biased region" description="Low complexity" evidence="9">
    <location>
        <begin position="145"/>
        <end position="156"/>
    </location>
</feature>
<keyword evidence="2" id="KW-0963">Cytoplasm</keyword>
<evidence type="ECO:0000256" key="8">
    <source>
        <dbReference type="PROSITE-ProRule" id="PRU00855"/>
    </source>
</evidence>
<keyword evidence="6 8" id="KW-0810">Translation regulation</keyword>
<evidence type="ECO:0000259" key="10">
    <source>
        <dbReference type="PROSITE" id="PS51522"/>
    </source>
</evidence>
<gene>
    <name evidence="11" type="ORF">PARMNEM_LOCUS19226</name>
</gene>
<evidence type="ECO:0000313" key="12">
    <source>
        <dbReference type="Proteomes" id="UP001314205"/>
    </source>
</evidence>
<dbReference type="GO" id="GO:0008270">
    <property type="term" value="F:zinc ion binding"/>
    <property type="evidence" value="ECO:0007669"/>
    <property type="project" value="UniProtKB-KW"/>
</dbReference>
<dbReference type="Proteomes" id="UP001314205">
    <property type="component" value="Unassembled WGS sequence"/>
</dbReference>
<dbReference type="GO" id="GO:0006417">
    <property type="term" value="P:regulation of translation"/>
    <property type="evidence" value="ECO:0007669"/>
    <property type="project" value="UniProtKB-UniRule"/>
</dbReference>
<evidence type="ECO:0000256" key="2">
    <source>
        <dbReference type="ARBA" id="ARBA00022490"/>
    </source>
</evidence>
<comment type="caution">
    <text evidence="11">The sequence shown here is derived from an EMBL/GenBank/DDBJ whole genome shotgun (WGS) entry which is preliminary data.</text>
</comment>
<dbReference type="Gene3D" id="4.10.60.30">
    <property type="entry name" value="Nanos, RNA-binding domain"/>
    <property type="match status" value="1"/>
</dbReference>
<proteinExistence type="inferred from homology"/>
<feature type="region of interest" description="Disordered" evidence="9">
    <location>
        <begin position="130"/>
        <end position="158"/>
    </location>
</feature>
<dbReference type="PROSITE" id="PS51522">
    <property type="entry name" value="ZF_NANOS"/>
    <property type="match status" value="1"/>
</dbReference>
<evidence type="ECO:0000256" key="7">
    <source>
        <dbReference type="ARBA" id="ARBA00022884"/>
    </source>
</evidence>
<name>A0AAV1M209_9NEOP</name>
<sequence length="337" mass="37619">MGLNYYSDYGSGSSSETFSPWGSQETWQPLQNHIQETEKMNREKSASFSDVTPKRSIDAVLQEFRMNGSDSPYDPDEDALNKRTGESELSSSIQLIMMMCFSPILTTASLMGLGPASVYLRQKSWPAPERSPVINLPQPLPSPAPSSHTVSSKSSPTLHVEQTEMLTAEQLQVLSSLPRAVLKFLLRELQMHRERGILTQDEIADTRGCAFCRSNGERAAWYRGHALRVAGRVRCPVLRALTCRRCGARGDAAHTLKYCPLATPDEREKSAAMMRSIRSASGRRRAQQLTPSNSASEYYVRFGETTPSVIQDGNIYNKYEHAPLDPIWAALEKKLML</sequence>
<keyword evidence="12" id="KW-1185">Reference proteome</keyword>
<dbReference type="GO" id="GO:0005737">
    <property type="term" value="C:cytoplasm"/>
    <property type="evidence" value="ECO:0007669"/>
    <property type="project" value="UniProtKB-SubCell"/>
</dbReference>
<keyword evidence="5" id="KW-0862">Zinc</keyword>
<evidence type="ECO:0000256" key="6">
    <source>
        <dbReference type="ARBA" id="ARBA00022845"/>
    </source>
</evidence>
<evidence type="ECO:0000313" key="11">
    <source>
        <dbReference type="EMBL" id="CAK1600462.1"/>
    </source>
</evidence>
<reference evidence="11 12" key="1">
    <citation type="submission" date="2023-11" db="EMBL/GenBank/DDBJ databases">
        <authorList>
            <person name="Hedman E."/>
            <person name="Englund M."/>
            <person name="Stromberg M."/>
            <person name="Nyberg Akerstrom W."/>
            <person name="Nylinder S."/>
            <person name="Jareborg N."/>
            <person name="Kallberg Y."/>
            <person name="Kronander E."/>
        </authorList>
    </citation>
    <scope>NUCLEOTIDE SEQUENCE [LARGE SCALE GENOMIC DNA]</scope>
</reference>
<feature type="compositionally biased region" description="Low complexity" evidence="9">
    <location>
        <begin position="1"/>
        <end position="23"/>
    </location>
</feature>
<evidence type="ECO:0000256" key="5">
    <source>
        <dbReference type="ARBA" id="ARBA00022833"/>
    </source>
</evidence>
<comment type="similarity">
    <text evidence="8">Belongs to the nanos family.</text>
</comment>
<dbReference type="PANTHER" id="PTHR12887">
    <property type="entry name" value="NANOS PROTEIN"/>
    <property type="match status" value="1"/>
</dbReference>
<organism evidence="11 12">
    <name type="scientific">Parnassius mnemosyne</name>
    <name type="common">clouded apollo</name>
    <dbReference type="NCBI Taxonomy" id="213953"/>
    <lineage>
        <taxon>Eukaryota</taxon>
        <taxon>Metazoa</taxon>
        <taxon>Ecdysozoa</taxon>
        <taxon>Arthropoda</taxon>
        <taxon>Hexapoda</taxon>
        <taxon>Insecta</taxon>
        <taxon>Pterygota</taxon>
        <taxon>Neoptera</taxon>
        <taxon>Endopterygota</taxon>
        <taxon>Lepidoptera</taxon>
        <taxon>Glossata</taxon>
        <taxon>Ditrysia</taxon>
        <taxon>Papilionoidea</taxon>
        <taxon>Papilionidae</taxon>
        <taxon>Parnassiinae</taxon>
        <taxon>Parnassini</taxon>
        <taxon>Parnassius</taxon>
        <taxon>Driopa</taxon>
    </lineage>
</organism>
<feature type="region of interest" description="Disordered" evidence="9">
    <location>
        <begin position="66"/>
        <end position="85"/>
    </location>
</feature>
<comment type="subcellular location">
    <subcellularLocation>
        <location evidence="1">Cytoplasm</location>
    </subcellularLocation>
</comment>
<dbReference type="InterPro" id="IPR024161">
    <property type="entry name" value="Znf_nanos-typ"/>
</dbReference>
<dbReference type="EMBL" id="CAVLGL010000115">
    <property type="protein sequence ID" value="CAK1600462.1"/>
    <property type="molecule type" value="Genomic_DNA"/>
</dbReference>
<dbReference type="InterPro" id="IPR038129">
    <property type="entry name" value="Nanos_sf"/>
</dbReference>
<accession>A0AAV1M209</accession>
<dbReference type="Pfam" id="PF05741">
    <property type="entry name" value="zf-nanos"/>
    <property type="match status" value="1"/>
</dbReference>
<dbReference type="GO" id="GO:0003723">
    <property type="term" value="F:RNA binding"/>
    <property type="evidence" value="ECO:0007669"/>
    <property type="project" value="UniProtKB-UniRule"/>
</dbReference>
<feature type="domain" description="Nanos-type" evidence="10">
    <location>
        <begin position="208"/>
        <end position="261"/>
    </location>
</feature>
<evidence type="ECO:0000256" key="4">
    <source>
        <dbReference type="ARBA" id="ARBA00022771"/>
    </source>
</evidence>
<feature type="region of interest" description="Disordered" evidence="9">
    <location>
        <begin position="1"/>
        <end position="24"/>
    </location>
</feature>
<keyword evidence="7 8" id="KW-0694">RNA-binding</keyword>
<dbReference type="InterPro" id="IPR008705">
    <property type="entry name" value="Nanos/Xcar2"/>
</dbReference>